<dbReference type="CDD" id="cd16922">
    <property type="entry name" value="HATPase_EvgS-ArcB-TorS-like"/>
    <property type="match status" value="1"/>
</dbReference>
<evidence type="ECO:0000256" key="4">
    <source>
        <dbReference type="ARBA" id="ARBA00022475"/>
    </source>
</evidence>
<dbReference type="PRINTS" id="PR00344">
    <property type="entry name" value="BCTRLSENSOR"/>
</dbReference>
<dbReference type="PANTHER" id="PTHR45339:SF1">
    <property type="entry name" value="HYBRID SIGNAL TRANSDUCTION HISTIDINE KINASE J"/>
    <property type="match status" value="1"/>
</dbReference>
<keyword evidence="9 14" id="KW-1133">Transmembrane helix</keyword>
<dbReference type="GO" id="GO:0005524">
    <property type="term" value="F:ATP binding"/>
    <property type="evidence" value="ECO:0007669"/>
    <property type="project" value="UniProtKB-KW"/>
</dbReference>
<accession>A0A942I6D6</accession>
<dbReference type="Pfam" id="PF02518">
    <property type="entry name" value="HATPase_c"/>
    <property type="match status" value="1"/>
</dbReference>
<dbReference type="FunFam" id="3.30.565.10:FF:000010">
    <property type="entry name" value="Sensor histidine kinase RcsC"/>
    <property type="match status" value="1"/>
</dbReference>
<dbReference type="SMART" id="SM00387">
    <property type="entry name" value="HATPase_c"/>
    <property type="match status" value="1"/>
</dbReference>
<evidence type="ECO:0000313" key="17">
    <source>
        <dbReference type="EMBL" id="MBS3849247.1"/>
    </source>
</evidence>
<dbReference type="InterPro" id="IPR005467">
    <property type="entry name" value="His_kinase_dom"/>
</dbReference>
<evidence type="ECO:0000259" key="15">
    <source>
        <dbReference type="PROSITE" id="PS50109"/>
    </source>
</evidence>
<feature type="transmembrane region" description="Helical" evidence="14">
    <location>
        <begin position="48"/>
        <end position="65"/>
    </location>
</feature>
<dbReference type="EMBL" id="JAGXTP010000001">
    <property type="protein sequence ID" value="MBS3849247.1"/>
    <property type="molecule type" value="Genomic_DNA"/>
</dbReference>
<feature type="region of interest" description="Disordered" evidence="13">
    <location>
        <begin position="805"/>
        <end position="825"/>
    </location>
</feature>
<feature type="modified residue" description="4-aspartylphosphate" evidence="12">
    <location>
        <position position="620"/>
    </location>
</feature>
<keyword evidence="7" id="KW-0547">Nucleotide-binding</keyword>
<dbReference type="CDD" id="cd00082">
    <property type="entry name" value="HisKA"/>
    <property type="match status" value="1"/>
</dbReference>
<comment type="catalytic activity">
    <reaction evidence="1">
        <text>ATP + protein L-histidine = ADP + protein N-phospho-L-histidine.</text>
        <dbReference type="EC" id="2.7.13.3"/>
    </reaction>
</comment>
<evidence type="ECO:0000256" key="13">
    <source>
        <dbReference type="SAM" id="MobiDB-lite"/>
    </source>
</evidence>
<feature type="transmembrane region" description="Helical" evidence="14">
    <location>
        <begin position="277"/>
        <end position="298"/>
    </location>
</feature>
<dbReference type="Pfam" id="PF05231">
    <property type="entry name" value="MASE1"/>
    <property type="match status" value="1"/>
</dbReference>
<dbReference type="InterPro" id="IPR001789">
    <property type="entry name" value="Sig_transdc_resp-reg_receiver"/>
</dbReference>
<dbReference type="PROSITE" id="PS50109">
    <property type="entry name" value="HIS_KIN"/>
    <property type="match status" value="1"/>
</dbReference>
<keyword evidence="5 12" id="KW-0597">Phosphoprotein</keyword>
<evidence type="ECO:0000256" key="8">
    <source>
        <dbReference type="ARBA" id="ARBA00022840"/>
    </source>
</evidence>
<evidence type="ECO:0000256" key="11">
    <source>
        <dbReference type="ARBA" id="ARBA00023136"/>
    </source>
</evidence>
<dbReference type="PROSITE" id="PS50110">
    <property type="entry name" value="RESPONSE_REGULATORY"/>
    <property type="match status" value="1"/>
</dbReference>
<dbReference type="Pfam" id="PF00072">
    <property type="entry name" value="Response_reg"/>
    <property type="match status" value="1"/>
</dbReference>
<feature type="transmembrane region" description="Helical" evidence="14">
    <location>
        <begin position="129"/>
        <end position="152"/>
    </location>
</feature>
<dbReference type="GO" id="GO:0000155">
    <property type="term" value="F:phosphorelay sensor kinase activity"/>
    <property type="evidence" value="ECO:0007669"/>
    <property type="project" value="InterPro"/>
</dbReference>
<evidence type="ECO:0000256" key="14">
    <source>
        <dbReference type="SAM" id="Phobius"/>
    </source>
</evidence>
<dbReference type="PANTHER" id="PTHR45339">
    <property type="entry name" value="HYBRID SIGNAL TRANSDUCTION HISTIDINE KINASE J"/>
    <property type="match status" value="1"/>
</dbReference>
<dbReference type="Gene3D" id="3.40.50.2300">
    <property type="match status" value="1"/>
</dbReference>
<evidence type="ECO:0000256" key="12">
    <source>
        <dbReference type="PROSITE-ProRule" id="PRU00169"/>
    </source>
</evidence>
<evidence type="ECO:0000256" key="7">
    <source>
        <dbReference type="ARBA" id="ARBA00022741"/>
    </source>
</evidence>
<evidence type="ECO:0000256" key="2">
    <source>
        <dbReference type="ARBA" id="ARBA00004651"/>
    </source>
</evidence>
<dbReference type="SUPFAM" id="SSF52172">
    <property type="entry name" value="CheY-like"/>
    <property type="match status" value="1"/>
</dbReference>
<dbReference type="InterPro" id="IPR003661">
    <property type="entry name" value="HisK_dim/P_dom"/>
</dbReference>
<feature type="domain" description="Response regulatory" evidence="16">
    <location>
        <begin position="571"/>
        <end position="688"/>
    </location>
</feature>
<dbReference type="AlphaFoldDB" id="A0A942I6D6"/>
<keyword evidence="6 14" id="KW-0812">Transmembrane</keyword>
<evidence type="ECO:0000313" key="18">
    <source>
        <dbReference type="Proteomes" id="UP000678281"/>
    </source>
</evidence>
<evidence type="ECO:0000256" key="10">
    <source>
        <dbReference type="ARBA" id="ARBA00023012"/>
    </source>
</evidence>
<dbReference type="EC" id="2.7.13.3" evidence="3"/>
<dbReference type="SUPFAM" id="SSF47384">
    <property type="entry name" value="Homodimeric domain of signal transducing histidine kinase"/>
    <property type="match status" value="1"/>
</dbReference>
<dbReference type="InterPro" id="IPR003594">
    <property type="entry name" value="HATPase_dom"/>
</dbReference>
<dbReference type="Gene3D" id="1.10.287.130">
    <property type="match status" value="1"/>
</dbReference>
<feature type="transmembrane region" description="Helical" evidence="14">
    <location>
        <begin position="164"/>
        <end position="182"/>
    </location>
</feature>
<keyword evidence="18" id="KW-1185">Reference proteome</keyword>
<dbReference type="InterPro" id="IPR007895">
    <property type="entry name" value="MASE1"/>
</dbReference>
<feature type="transmembrane region" description="Helical" evidence="14">
    <location>
        <begin position="94"/>
        <end position="113"/>
    </location>
</feature>
<dbReference type="InterPro" id="IPR036641">
    <property type="entry name" value="HPT_dom_sf"/>
</dbReference>
<dbReference type="SMART" id="SM00448">
    <property type="entry name" value="REC"/>
    <property type="match status" value="1"/>
</dbReference>
<feature type="transmembrane region" description="Helical" evidence="14">
    <location>
        <begin position="202"/>
        <end position="224"/>
    </location>
</feature>
<dbReference type="SUPFAM" id="SSF55874">
    <property type="entry name" value="ATPase domain of HSP90 chaperone/DNA topoisomerase II/histidine kinase"/>
    <property type="match status" value="1"/>
</dbReference>
<dbReference type="Gene3D" id="3.30.565.10">
    <property type="entry name" value="Histidine kinase-like ATPase, C-terminal domain"/>
    <property type="match status" value="1"/>
</dbReference>
<comment type="caution">
    <text evidence="17">The sequence shown here is derived from an EMBL/GenBank/DDBJ whole genome shotgun (WGS) entry which is preliminary data.</text>
</comment>
<dbReference type="InterPro" id="IPR011006">
    <property type="entry name" value="CheY-like_superfamily"/>
</dbReference>
<evidence type="ECO:0000259" key="16">
    <source>
        <dbReference type="PROSITE" id="PS50110"/>
    </source>
</evidence>
<keyword evidence="11 14" id="KW-0472">Membrane</keyword>
<evidence type="ECO:0000256" key="3">
    <source>
        <dbReference type="ARBA" id="ARBA00012438"/>
    </source>
</evidence>
<evidence type="ECO:0000256" key="5">
    <source>
        <dbReference type="ARBA" id="ARBA00022553"/>
    </source>
</evidence>
<protein>
    <recommendedName>
        <fullName evidence="3">histidine kinase</fullName>
        <ecNumber evidence="3">2.7.13.3</ecNumber>
    </recommendedName>
</protein>
<keyword evidence="8" id="KW-0067">ATP-binding</keyword>
<dbReference type="SMART" id="SM00388">
    <property type="entry name" value="HisKA"/>
    <property type="match status" value="1"/>
</dbReference>
<dbReference type="InterPro" id="IPR036097">
    <property type="entry name" value="HisK_dim/P_sf"/>
</dbReference>
<reference evidence="17" key="1">
    <citation type="submission" date="2021-04" db="EMBL/GenBank/DDBJ databases">
        <title>Devosia litorisediminis sp. nov., isolated from a sand dune.</title>
        <authorList>
            <person name="Park S."/>
            <person name="Yoon J.-H."/>
        </authorList>
    </citation>
    <scope>NUCLEOTIDE SEQUENCE</scope>
    <source>
        <strain evidence="17">BSSL-BM10</strain>
    </source>
</reference>
<feature type="domain" description="Histidine kinase" evidence="15">
    <location>
        <begin position="327"/>
        <end position="549"/>
    </location>
</feature>
<comment type="subcellular location">
    <subcellularLocation>
        <location evidence="2">Cell membrane</location>
        <topology evidence="2">Multi-pass membrane protein</topology>
    </subcellularLocation>
</comment>
<dbReference type="RefSeq" id="WP_212658734.1">
    <property type="nucleotide sequence ID" value="NZ_JAGXTP010000001.1"/>
</dbReference>
<evidence type="ECO:0000256" key="9">
    <source>
        <dbReference type="ARBA" id="ARBA00022989"/>
    </source>
</evidence>
<dbReference type="SUPFAM" id="SSF47226">
    <property type="entry name" value="Histidine-containing phosphotransfer domain, HPT domain"/>
    <property type="match status" value="1"/>
</dbReference>
<dbReference type="Proteomes" id="UP000678281">
    <property type="component" value="Unassembled WGS sequence"/>
</dbReference>
<evidence type="ECO:0000256" key="6">
    <source>
        <dbReference type="ARBA" id="ARBA00022692"/>
    </source>
</evidence>
<organism evidence="17 18">
    <name type="scientific">Devosia litorisediminis</name>
    <dbReference type="NCBI Taxonomy" id="2829817"/>
    <lineage>
        <taxon>Bacteria</taxon>
        <taxon>Pseudomonadati</taxon>
        <taxon>Pseudomonadota</taxon>
        <taxon>Alphaproteobacteria</taxon>
        <taxon>Hyphomicrobiales</taxon>
        <taxon>Devosiaceae</taxon>
        <taxon>Devosia</taxon>
    </lineage>
</organism>
<dbReference type="Pfam" id="PF00512">
    <property type="entry name" value="HisKA"/>
    <property type="match status" value="1"/>
</dbReference>
<feature type="transmembrane region" description="Helical" evidence="14">
    <location>
        <begin position="231"/>
        <end position="257"/>
    </location>
</feature>
<proteinExistence type="predicted"/>
<keyword evidence="4" id="KW-1003">Cell membrane</keyword>
<dbReference type="InterPro" id="IPR036890">
    <property type="entry name" value="HATPase_C_sf"/>
</dbReference>
<gene>
    <name evidence="17" type="ORF">KD146_11120</name>
</gene>
<name>A0A942I6D6_9HYPH</name>
<dbReference type="InterPro" id="IPR004358">
    <property type="entry name" value="Sig_transdc_His_kin-like_C"/>
</dbReference>
<keyword evidence="10" id="KW-0902">Two-component regulatory system</keyword>
<feature type="transmembrane region" description="Helical" evidence="14">
    <location>
        <begin position="20"/>
        <end position="41"/>
    </location>
</feature>
<dbReference type="CDD" id="cd17546">
    <property type="entry name" value="REC_hyHK_CKI1_RcsC-like"/>
    <property type="match status" value="1"/>
</dbReference>
<dbReference type="GO" id="GO:0005886">
    <property type="term" value="C:plasma membrane"/>
    <property type="evidence" value="ECO:0007669"/>
    <property type="project" value="UniProtKB-SubCell"/>
</dbReference>
<sequence>MAAADSEISIAPAHSPMAQATLQFLLVGVVVFAMAWTGIWLTREAGRVASIWFANAFLLSVVLAVPTPARLRAGAAALIGNVLANLASGDVGTAALGLALCNTVEVFSAVWLLDRFAPNLSFSYVRHQVLFVAFAALLAPIVSAMLAAVLLLQLYGAPLNEVFWSWWPADALGMLIIFPIAWSVRNLDMNEELQRLVQPRALLLLALVMVVTAIVFGQAHYPLLFIVLPPLVLVAFYTGFFGAAVAVLGVALVSIGLTMTTSGPVQFVDGDLQERMFFLQGFLAVCVFLSLPVAAIVAGRRRMLEELRDANEQVRKASAAKTEFLATMSHEIRTPLNSITGFTQVILANGSINETVRRQLDLIQQASAALVTIVDDVLDFSKIEANGMAMVQAPFKLRAMATSCCSIVRSQAESKGLSLNLVLDDDLPEVVTGDEARVRQVLLNLLGNAIKFTNVGTVSLTVTRESTAGSPGKLSFAVTDTGIGIPLERQSQLFESFAQIDSRISRQYGGTGLGLAISRRIAENMGGKILLDSMPGRGSTFTYLAVLPEAVSQAAKTDLSEIALAKARPAKLLLVEDLAINQEVVTALLTPMGHTVTAVSSGTEALVAIAEHKFDAILMDIQMPGMDGVETTRRIRAMPGRVGQTPIIALTANVVVEEIARFKRAGMNAHVGKPFERDVLLAQIERVIDGREALKSDDVSPPTSPELVKLIAVMGQERVDQLLVRFETQLLAAGVGDASADGAESEKVTAHKLISTAGLLGFTKLSDAARQLETAHLAQTDLLVPRMRFQQERHAVLSALDEMKFEGPKPGTDGKAAWSASRTLQ</sequence>
<evidence type="ECO:0000256" key="1">
    <source>
        <dbReference type="ARBA" id="ARBA00000085"/>
    </source>
</evidence>